<keyword evidence="3" id="KW-1185">Reference proteome</keyword>
<sequence length="291" mass="33627">MKFLLASLQLVSSLASLVQAGVLESNGYRRIVTGDIDSVIYNDDNGVYQLADAIAFHPWMKMATLYMVDNDFQSEGQNKLGLAEIYTALAQKHNRKVDDIDWIVTEVVEDAEMDGLIRGLRKGRGVGPTDEISIVAGDEEWNTMLDTKYYMYAALVNPKAIDKIIITTVKRSLYGYTHDMQCIHFYFPSWEYRLPEDKKPPLPDATEKDDKMKWEAIWKKAWKQKWEVEWEHEPRIEWNSETEESAVLKVLFGVEKNQEFTSLAEMYRTLYPIIGRTRWRLGEMVPPASPT</sequence>
<evidence type="ECO:0000313" key="2">
    <source>
        <dbReference type="EMBL" id="KAL2884942.1"/>
    </source>
</evidence>
<protein>
    <submittedName>
        <fullName evidence="2">Uncharacterized protein</fullName>
    </submittedName>
</protein>
<dbReference type="Proteomes" id="UP001610728">
    <property type="component" value="Unassembled WGS sequence"/>
</dbReference>
<dbReference type="GeneID" id="98121461"/>
<name>A0ABR4M9I9_9PEZI</name>
<organism evidence="2 3">
    <name type="scientific">Ceratocystis lukuohia</name>
    <dbReference type="NCBI Taxonomy" id="2019550"/>
    <lineage>
        <taxon>Eukaryota</taxon>
        <taxon>Fungi</taxon>
        <taxon>Dikarya</taxon>
        <taxon>Ascomycota</taxon>
        <taxon>Pezizomycotina</taxon>
        <taxon>Sordariomycetes</taxon>
        <taxon>Hypocreomycetidae</taxon>
        <taxon>Microascales</taxon>
        <taxon>Ceratocystidaceae</taxon>
        <taxon>Ceratocystis</taxon>
    </lineage>
</organism>
<comment type="caution">
    <text evidence="2">The sequence shown here is derived from an EMBL/GenBank/DDBJ whole genome shotgun (WGS) entry which is preliminary data.</text>
</comment>
<proteinExistence type="predicted"/>
<dbReference type="EMBL" id="JABSNW010000009">
    <property type="protein sequence ID" value="KAL2884942.1"/>
    <property type="molecule type" value="Genomic_DNA"/>
</dbReference>
<evidence type="ECO:0000256" key="1">
    <source>
        <dbReference type="SAM" id="SignalP"/>
    </source>
</evidence>
<accession>A0ABR4M9I9</accession>
<reference evidence="2 3" key="1">
    <citation type="submission" date="2020-05" db="EMBL/GenBank/DDBJ databases">
        <title>Ceratocystis lukuohia genome.</title>
        <authorList>
            <person name="Harrington T.C."/>
            <person name="Kim K."/>
            <person name="Mayers C.G."/>
        </authorList>
    </citation>
    <scope>NUCLEOTIDE SEQUENCE [LARGE SCALE GENOMIC DNA]</scope>
    <source>
        <strain evidence="2 3">C4212</strain>
    </source>
</reference>
<evidence type="ECO:0000313" key="3">
    <source>
        <dbReference type="Proteomes" id="UP001610728"/>
    </source>
</evidence>
<feature type="signal peptide" evidence="1">
    <location>
        <begin position="1"/>
        <end position="20"/>
    </location>
</feature>
<gene>
    <name evidence="2" type="ORF">HOO65_090237</name>
</gene>
<dbReference type="RefSeq" id="XP_070856123.1">
    <property type="nucleotide sequence ID" value="XM_071001656.1"/>
</dbReference>
<keyword evidence="1" id="KW-0732">Signal</keyword>
<feature type="chain" id="PRO_5045752970" evidence="1">
    <location>
        <begin position="21"/>
        <end position="291"/>
    </location>
</feature>